<dbReference type="InterPro" id="IPR042147">
    <property type="entry name" value="CARD_CASP9"/>
</dbReference>
<dbReference type="GO" id="GO:0008630">
    <property type="term" value="P:intrinsic apoptotic signaling pathway in response to DNA damage"/>
    <property type="evidence" value="ECO:0007669"/>
    <property type="project" value="Ensembl"/>
</dbReference>
<keyword evidence="5" id="KW-0378">Hydrolase</keyword>
<dbReference type="GeneTree" id="ENSGT00940000159698"/>
<evidence type="ECO:0000259" key="19">
    <source>
        <dbReference type="PROSITE" id="PS50208"/>
    </source>
</evidence>
<evidence type="ECO:0000256" key="15">
    <source>
        <dbReference type="ARBA" id="ARBA00082181"/>
    </source>
</evidence>
<evidence type="ECO:0000256" key="6">
    <source>
        <dbReference type="ARBA" id="ARBA00022807"/>
    </source>
</evidence>
<dbReference type="GO" id="GO:0042770">
    <property type="term" value="P:signal transduction in response to DNA damage"/>
    <property type="evidence" value="ECO:0007669"/>
    <property type="project" value="Ensembl"/>
</dbReference>
<evidence type="ECO:0000256" key="7">
    <source>
        <dbReference type="ARBA" id="ARBA00022843"/>
    </source>
</evidence>
<accession>A0A8D0BUE6</accession>
<reference evidence="21" key="1">
    <citation type="submission" date="2025-08" db="UniProtKB">
        <authorList>
            <consortium name="Ensembl"/>
        </authorList>
    </citation>
    <scope>IDENTIFICATION</scope>
</reference>
<dbReference type="InterPro" id="IPR001309">
    <property type="entry name" value="Pept_C14_p20"/>
</dbReference>
<dbReference type="GO" id="GO:0004197">
    <property type="term" value="F:cysteine-type endopeptidase activity"/>
    <property type="evidence" value="ECO:0007669"/>
    <property type="project" value="Ensembl"/>
</dbReference>
<feature type="active site" evidence="16">
    <location>
        <position position="244"/>
    </location>
</feature>
<dbReference type="InterPro" id="IPR001315">
    <property type="entry name" value="CARD"/>
</dbReference>
<sequence>MEEDQRKLLQRSRVKLVKKLQVDPLWDLLLSKGIFTQDMIEEIQTAGSRRDQARQLVTDLQTRGSQAFPAFVSCLQETGQNELADLLSQGCDRTRPPPAAIKPVPVPLRGGQSHLRRTAAGVPAPLVPTVNQRCPTSAGATTPLQGSLERKSRRDPEMDYILKTKPCGYCLIVNNVNFSVASGLARRVGSDVDCQRLEKRFKSLHFEVFTQKDLEAREIVQELQSLAKRDHTSFDCCLVVLLSHGCQASHFQFPGGIYGSDGVPIPVERIVTYFNGSNCPSLRGKPKLFFIQACGGEQKDRGCEVDLVPSDRSSVESDSVPFQAPAGNLDEPDAVASLPTASDILVSYSTFPGFVSWRDTKVGSWYVETLDDVLQQYASSEDLSRILLRVANTVSAKGKYKQMPGCFNFLRKRFFFMAE</sequence>
<comment type="catalytic activity">
    <reaction evidence="9">
        <text>Strict requirement for an Asp residue at position P1 and with a marked preference for His at position P2. It has a preferred cleavage sequence of Leu-Gly-His-Asp-|-Xaa.</text>
        <dbReference type="EC" id="3.4.22.62"/>
    </reaction>
</comment>
<evidence type="ECO:0000313" key="21">
    <source>
        <dbReference type="Ensembl" id="ENSSMRP00000010075.1"/>
    </source>
</evidence>
<dbReference type="Ensembl" id="ENSSMRT00000011740.1">
    <property type="protein sequence ID" value="ENSSMRP00000010075.1"/>
    <property type="gene ID" value="ENSSMRG00000008003.1"/>
</dbReference>
<comment type="similarity">
    <text evidence="1 17">Belongs to the peptidase C14A family.</text>
</comment>
<dbReference type="GO" id="GO:1900119">
    <property type="term" value="P:positive regulation of execution phase of apoptosis"/>
    <property type="evidence" value="ECO:0007669"/>
    <property type="project" value="Ensembl"/>
</dbReference>
<keyword evidence="22" id="KW-1185">Reference proteome</keyword>
<dbReference type="InterPro" id="IPR029030">
    <property type="entry name" value="Caspase-like_dom_sf"/>
</dbReference>
<dbReference type="GO" id="GO:1904019">
    <property type="term" value="P:epithelial cell apoptotic process"/>
    <property type="evidence" value="ECO:0007669"/>
    <property type="project" value="Ensembl"/>
</dbReference>
<dbReference type="PROSITE" id="PS01122">
    <property type="entry name" value="CASPASE_CYS"/>
    <property type="match status" value="1"/>
</dbReference>
<dbReference type="InterPro" id="IPR033139">
    <property type="entry name" value="Caspase_cys_AS"/>
</dbReference>
<dbReference type="PIRSF" id="PIRSF038001">
    <property type="entry name" value="Caspase_ICE"/>
    <property type="match status" value="1"/>
</dbReference>
<dbReference type="FunFam" id="1.10.533.10:FF:000041">
    <property type="entry name" value="Caspase 9"/>
    <property type="match status" value="1"/>
</dbReference>
<dbReference type="PANTHER" id="PTHR47901:SF8">
    <property type="entry name" value="CASPASE-3"/>
    <property type="match status" value="1"/>
</dbReference>
<organism evidence="21 22">
    <name type="scientific">Salvator merianae</name>
    <name type="common">Argentine black and white tegu</name>
    <name type="synonym">Tupinambis merianae</name>
    <dbReference type="NCBI Taxonomy" id="96440"/>
    <lineage>
        <taxon>Eukaryota</taxon>
        <taxon>Metazoa</taxon>
        <taxon>Chordata</taxon>
        <taxon>Craniata</taxon>
        <taxon>Vertebrata</taxon>
        <taxon>Euteleostomi</taxon>
        <taxon>Lepidosauria</taxon>
        <taxon>Squamata</taxon>
        <taxon>Bifurcata</taxon>
        <taxon>Unidentata</taxon>
        <taxon>Episquamata</taxon>
        <taxon>Laterata</taxon>
        <taxon>Teiioidea</taxon>
        <taxon>Teiidae</taxon>
        <taxon>Salvator</taxon>
    </lineage>
</organism>
<dbReference type="InterPro" id="IPR002398">
    <property type="entry name" value="Pept_C14"/>
</dbReference>
<evidence type="ECO:0000256" key="2">
    <source>
        <dbReference type="ARBA" id="ARBA00022553"/>
    </source>
</evidence>
<evidence type="ECO:0000256" key="3">
    <source>
        <dbReference type="ARBA" id="ARBA00022670"/>
    </source>
</evidence>
<keyword evidence="2" id="KW-0597">Phosphoprotein</keyword>
<evidence type="ECO:0000256" key="12">
    <source>
        <dbReference type="ARBA" id="ARBA00068175"/>
    </source>
</evidence>
<dbReference type="Pfam" id="PF00619">
    <property type="entry name" value="CARD"/>
    <property type="match status" value="1"/>
</dbReference>
<dbReference type="CDD" id="cd08326">
    <property type="entry name" value="CARD_CASP9"/>
    <property type="match status" value="1"/>
</dbReference>
<dbReference type="InterPro" id="IPR011600">
    <property type="entry name" value="Pept_C14_caspase"/>
</dbReference>
<proteinExistence type="inferred from homology"/>
<dbReference type="InterPro" id="IPR016129">
    <property type="entry name" value="Caspase_his_AS"/>
</dbReference>
<evidence type="ECO:0000256" key="16">
    <source>
        <dbReference type="PIRSR" id="PIRSR038001-1"/>
    </source>
</evidence>
<feature type="active site" evidence="16">
    <location>
        <position position="294"/>
    </location>
</feature>
<dbReference type="GO" id="GO:0034644">
    <property type="term" value="P:cellular response to UV"/>
    <property type="evidence" value="ECO:0007669"/>
    <property type="project" value="Ensembl"/>
</dbReference>
<evidence type="ECO:0000256" key="8">
    <source>
        <dbReference type="ARBA" id="ARBA00023145"/>
    </source>
</evidence>
<evidence type="ECO:0000259" key="18">
    <source>
        <dbReference type="PROSITE" id="PS50207"/>
    </source>
</evidence>
<dbReference type="AlphaFoldDB" id="A0A8D0BUE6"/>
<dbReference type="FunFam" id="3.40.50.1460:FF:000012">
    <property type="entry name" value="Caspase 9"/>
    <property type="match status" value="1"/>
</dbReference>
<dbReference type="InterPro" id="IPR011029">
    <property type="entry name" value="DEATH-like_dom_sf"/>
</dbReference>
<keyword evidence="7" id="KW-0832">Ubl conjugation</keyword>
<dbReference type="PROSITE" id="PS01121">
    <property type="entry name" value="CASPASE_HIS"/>
    <property type="match status" value="1"/>
</dbReference>
<dbReference type="GO" id="GO:0005739">
    <property type="term" value="C:mitochondrion"/>
    <property type="evidence" value="ECO:0007669"/>
    <property type="project" value="Ensembl"/>
</dbReference>
<dbReference type="GO" id="GO:0043293">
    <property type="term" value="C:apoptosome"/>
    <property type="evidence" value="ECO:0007669"/>
    <property type="project" value="Ensembl"/>
</dbReference>
<dbReference type="PROSITE" id="PS50208">
    <property type="entry name" value="CASPASE_P20"/>
    <property type="match status" value="1"/>
</dbReference>
<dbReference type="Gene3D" id="3.40.50.1460">
    <property type="match status" value="1"/>
</dbReference>
<keyword evidence="4" id="KW-0053">Apoptosis</keyword>
<feature type="domain" description="Caspase family p20" evidence="19">
    <location>
        <begin position="166"/>
        <end position="298"/>
    </location>
</feature>
<dbReference type="GO" id="GO:0006508">
    <property type="term" value="P:proteolysis"/>
    <property type="evidence" value="ECO:0007669"/>
    <property type="project" value="UniProtKB-KW"/>
</dbReference>
<feature type="domain" description="Caspase family p10" evidence="18">
    <location>
        <begin position="334"/>
        <end position="418"/>
    </location>
</feature>
<dbReference type="GO" id="GO:0051402">
    <property type="term" value="P:neuron apoptotic process"/>
    <property type="evidence" value="ECO:0007669"/>
    <property type="project" value="Ensembl"/>
</dbReference>
<dbReference type="CDD" id="cd00032">
    <property type="entry name" value="CASc"/>
    <property type="match status" value="1"/>
</dbReference>
<dbReference type="GO" id="GO:0005634">
    <property type="term" value="C:nucleus"/>
    <property type="evidence" value="ECO:0007669"/>
    <property type="project" value="Ensembl"/>
</dbReference>
<evidence type="ECO:0000256" key="17">
    <source>
        <dbReference type="RuleBase" id="RU003971"/>
    </source>
</evidence>
<dbReference type="GO" id="GO:0008303">
    <property type="term" value="C:caspase complex"/>
    <property type="evidence" value="ECO:0007669"/>
    <property type="project" value="Ensembl"/>
</dbReference>
<evidence type="ECO:0000313" key="22">
    <source>
        <dbReference type="Proteomes" id="UP000694421"/>
    </source>
</evidence>
<dbReference type="SUPFAM" id="SSF47986">
    <property type="entry name" value="DEATH domain"/>
    <property type="match status" value="1"/>
</dbReference>
<dbReference type="GO" id="GO:0043525">
    <property type="term" value="P:positive regulation of neuron apoptotic process"/>
    <property type="evidence" value="ECO:0007669"/>
    <property type="project" value="Ensembl"/>
</dbReference>
<evidence type="ECO:0000259" key="20">
    <source>
        <dbReference type="PROSITE" id="PS50209"/>
    </source>
</evidence>
<dbReference type="GO" id="GO:0019901">
    <property type="term" value="F:protein kinase binding"/>
    <property type="evidence" value="ECO:0007669"/>
    <property type="project" value="Ensembl"/>
</dbReference>
<dbReference type="Gene3D" id="1.10.533.10">
    <property type="entry name" value="Death Domain, Fas"/>
    <property type="match status" value="1"/>
</dbReference>
<dbReference type="SUPFAM" id="SSF52129">
    <property type="entry name" value="Caspase-like"/>
    <property type="match status" value="1"/>
</dbReference>
<reference evidence="21" key="2">
    <citation type="submission" date="2025-09" db="UniProtKB">
        <authorList>
            <consortium name="Ensembl"/>
        </authorList>
    </citation>
    <scope>IDENTIFICATION</scope>
</reference>
<evidence type="ECO:0000256" key="10">
    <source>
        <dbReference type="ARBA" id="ARBA00053852"/>
    </source>
</evidence>
<dbReference type="PRINTS" id="PR00376">
    <property type="entry name" value="IL1BCENZYME"/>
</dbReference>
<protein>
    <recommendedName>
        <fullName evidence="12">Caspase-9</fullName>
        <ecNumber evidence="11">3.4.22.62</ecNumber>
    </recommendedName>
    <alternativeName>
        <fullName evidence="15">Apoptotic protease Mch-6</fullName>
    </alternativeName>
    <alternativeName>
        <fullName evidence="14">Apoptotic protease-activating factor 3</fullName>
    </alternativeName>
    <alternativeName>
        <fullName evidence="13">ICE-like apoptotic protease 6</fullName>
    </alternativeName>
</protein>
<dbReference type="GO" id="GO:0044346">
    <property type="term" value="P:fibroblast apoptotic process"/>
    <property type="evidence" value="ECO:0007669"/>
    <property type="project" value="Ensembl"/>
</dbReference>
<dbReference type="GO" id="GO:0051604">
    <property type="term" value="P:protein maturation"/>
    <property type="evidence" value="ECO:0007669"/>
    <property type="project" value="Ensembl"/>
</dbReference>
<evidence type="ECO:0000256" key="9">
    <source>
        <dbReference type="ARBA" id="ARBA00052019"/>
    </source>
</evidence>
<evidence type="ECO:0000256" key="14">
    <source>
        <dbReference type="ARBA" id="ARBA00082045"/>
    </source>
</evidence>
<dbReference type="InterPro" id="IPR002138">
    <property type="entry name" value="Pept_C14_p10"/>
</dbReference>
<keyword evidence="3" id="KW-0645">Protease</keyword>
<feature type="domain" description="CARD" evidence="20">
    <location>
        <begin position="1"/>
        <end position="90"/>
    </location>
</feature>
<dbReference type="PANTHER" id="PTHR47901">
    <property type="entry name" value="CASPASE RECRUITMENT DOMAIN-CONTAINING PROTEIN 18"/>
    <property type="match status" value="1"/>
</dbReference>
<evidence type="ECO:0000256" key="11">
    <source>
        <dbReference type="ARBA" id="ARBA00066478"/>
    </source>
</evidence>
<evidence type="ECO:0000256" key="1">
    <source>
        <dbReference type="ARBA" id="ARBA00010134"/>
    </source>
</evidence>
<evidence type="ECO:0000256" key="4">
    <source>
        <dbReference type="ARBA" id="ARBA00022703"/>
    </source>
</evidence>
<dbReference type="OMA" id="EHGELYG"/>
<dbReference type="EC" id="3.4.22.62" evidence="11"/>
<keyword evidence="8" id="KW-0865">Zymogen</keyword>
<dbReference type="Pfam" id="PF00656">
    <property type="entry name" value="Peptidase_C14"/>
    <property type="match status" value="1"/>
</dbReference>
<evidence type="ECO:0000256" key="13">
    <source>
        <dbReference type="ARBA" id="ARBA00080357"/>
    </source>
</evidence>
<dbReference type="PROSITE" id="PS50209">
    <property type="entry name" value="CARD"/>
    <property type="match status" value="1"/>
</dbReference>
<dbReference type="GO" id="GO:0071549">
    <property type="term" value="P:cellular response to dexamethasone stimulus"/>
    <property type="evidence" value="ECO:0007669"/>
    <property type="project" value="Ensembl"/>
</dbReference>
<dbReference type="InterPro" id="IPR015917">
    <property type="entry name" value="Pept_C14A"/>
</dbReference>
<evidence type="ECO:0000256" key="5">
    <source>
        <dbReference type="ARBA" id="ARBA00022801"/>
    </source>
</evidence>
<keyword evidence="6" id="KW-0788">Thiol protease</keyword>
<dbReference type="SMART" id="SM00114">
    <property type="entry name" value="CARD"/>
    <property type="match status" value="1"/>
</dbReference>
<dbReference type="SMART" id="SM00115">
    <property type="entry name" value="CASc"/>
    <property type="match status" value="1"/>
</dbReference>
<dbReference type="Proteomes" id="UP000694421">
    <property type="component" value="Unplaced"/>
</dbReference>
<dbReference type="PROSITE" id="PS50207">
    <property type="entry name" value="CASPASE_P10"/>
    <property type="match status" value="1"/>
</dbReference>
<name>A0A8D0BUE6_SALMN</name>
<comment type="function">
    <text evidence="10">Involved in the activation cascade of caspases responsible for apoptosis execution. Binding of caspase-9 to Apaf-1 leads to activation of the protease which then cleaves and activates effector caspases caspase-3 (CASP3) or caspase-7 (CASP7). Promotes DNA damage-induced apoptosis in a ABL1/c-Abl-dependent manner. Proteolytically cleaves poly(ADP-ribose) polymerase (PARP). Cleaves BIRC6 following inhibition of BIRC6-caspase binding by DIABLO/SMAC.</text>
</comment>